<evidence type="ECO:0000313" key="2">
    <source>
        <dbReference type="EMBL" id="KAE9385305.1"/>
    </source>
</evidence>
<accession>A0A6A4GJ80</accession>
<sequence length="180" mass="19763">MNSDAYATYCSVLLDGYSSVQFRQGRFQHHAASDSTLTQLYRFLCQLSYGPTHCTFVYDGDARAIMKRGIKVVKKEPVLYQKSKALVKAFGFSVQMALGDAEAELAVMNKLGVIDAVLTKDSDVFPLGAQSVFKVVPWVIPSVICGRRSAYILNSEACSDSRLVVDIYNADDIKATLGLT</sequence>
<protein>
    <recommendedName>
        <fullName evidence="1">XPG-I domain-containing protein</fullName>
    </recommendedName>
</protein>
<dbReference type="EMBL" id="ML770002">
    <property type="protein sequence ID" value="KAE9385305.1"/>
    <property type="molecule type" value="Genomic_DNA"/>
</dbReference>
<name>A0A6A4GJ80_9AGAR</name>
<dbReference type="OrthoDB" id="2148513at2759"/>
<proteinExistence type="predicted"/>
<evidence type="ECO:0000259" key="1">
    <source>
        <dbReference type="Pfam" id="PF00867"/>
    </source>
</evidence>
<gene>
    <name evidence="2" type="ORF">BT96DRAFT_840854</name>
</gene>
<reference evidence="2" key="1">
    <citation type="journal article" date="2019" name="Environ. Microbiol.">
        <title>Fungal ecological strategies reflected in gene transcription - a case study of two litter decomposers.</title>
        <authorList>
            <person name="Barbi F."/>
            <person name="Kohler A."/>
            <person name="Barry K."/>
            <person name="Baskaran P."/>
            <person name="Daum C."/>
            <person name="Fauchery L."/>
            <person name="Ihrmark K."/>
            <person name="Kuo A."/>
            <person name="LaButti K."/>
            <person name="Lipzen A."/>
            <person name="Morin E."/>
            <person name="Grigoriev I.V."/>
            <person name="Henrissat B."/>
            <person name="Lindahl B."/>
            <person name="Martin F."/>
        </authorList>
    </citation>
    <scope>NUCLEOTIDE SEQUENCE</scope>
    <source>
        <strain evidence="2">JB14</strain>
    </source>
</reference>
<dbReference type="GO" id="GO:0006974">
    <property type="term" value="P:DNA damage response"/>
    <property type="evidence" value="ECO:0007669"/>
    <property type="project" value="UniProtKB-ARBA"/>
</dbReference>
<dbReference type="GO" id="GO:0004518">
    <property type="term" value="F:nuclease activity"/>
    <property type="evidence" value="ECO:0007669"/>
    <property type="project" value="InterPro"/>
</dbReference>
<dbReference type="InterPro" id="IPR006086">
    <property type="entry name" value="XPG-I_dom"/>
</dbReference>
<dbReference type="InterPro" id="IPR029060">
    <property type="entry name" value="PIN-like_dom_sf"/>
</dbReference>
<dbReference type="Gene3D" id="3.40.50.1010">
    <property type="entry name" value="5'-nuclease"/>
    <property type="match status" value="1"/>
</dbReference>
<feature type="non-terminal residue" evidence="2">
    <location>
        <position position="180"/>
    </location>
</feature>
<organism evidence="2 3">
    <name type="scientific">Gymnopus androsaceus JB14</name>
    <dbReference type="NCBI Taxonomy" id="1447944"/>
    <lineage>
        <taxon>Eukaryota</taxon>
        <taxon>Fungi</taxon>
        <taxon>Dikarya</taxon>
        <taxon>Basidiomycota</taxon>
        <taxon>Agaricomycotina</taxon>
        <taxon>Agaricomycetes</taxon>
        <taxon>Agaricomycetidae</taxon>
        <taxon>Agaricales</taxon>
        <taxon>Marasmiineae</taxon>
        <taxon>Omphalotaceae</taxon>
        <taxon>Gymnopus</taxon>
    </lineage>
</organism>
<dbReference type="SUPFAM" id="SSF88723">
    <property type="entry name" value="PIN domain-like"/>
    <property type="match status" value="1"/>
</dbReference>
<dbReference type="AlphaFoldDB" id="A0A6A4GJ80"/>
<dbReference type="Proteomes" id="UP000799118">
    <property type="component" value="Unassembled WGS sequence"/>
</dbReference>
<dbReference type="PRINTS" id="PR00853">
    <property type="entry name" value="XPGRADSUPER"/>
</dbReference>
<evidence type="ECO:0000313" key="3">
    <source>
        <dbReference type="Proteomes" id="UP000799118"/>
    </source>
</evidence>
<dbReference type="Pfam" id="PF00867">
    <property type="entry name" value="XPG_I"/>
    <property type="match status" value="1"/>
</dbReference>
<feature type="domain" description="XPG-I" evidence="1">
    <location>
        <begin position="91"/>
        <end position="135"/>
    </location>
</feature>
<keyword evidence="3" id="KW-1185">Reference proteome</keyword>
<dbReference type="InterPro" id="IPR006084">
    <property type="entry name" value="XPG/Rad2"/>
</dbReference>